<comment type="caution">
    <text evidence="2">The sequence shown here is derived from an EMBL/GenBank/DDBJ whole genome shotgun (WGS) entry which is preliminary data.</text>
</comment>
<accession>A0ABV7TP06</accession>
<evidence type="ECO:0000313" key="2">
    <source>
        <dbReference type="EMBL" id="MFC3616183.1"/>
    </source>
</evidence>
<organism evidence="2 3">
    <name type="scientific">Lutimaribacter marinistellae</name>
    <dbReference type="NCBI Taxonomy" id="1820329"/>
    <lineage>
        <taxon>Bacteria</taxon>
        <taxon>Pseudomonadati</taxon>
        <taxon>Pseudomonadota</taxon>
        <taxon>Alphaproteobacteria</taxon>
        <taxon>Rhodobacterales</taxon>
        <taxon>Roseobacteraceae</taxon>
        <taxon>Lutimaribacter</taxon>
    </lineage>
</organism>
<dbReference type="InterPro" id="IPR052741">
    <property type="entry name" value="Mitochondrial_HTD2"/>
</dbReference>
<dbReference type="InterPro" id="IPR039569">
    <property type="entry name" value="FAS1-like_DH_region"/>
</dbReference>
<reference evidence="3" key="1">
    <citation type="journal article" date="2019" name="Int. J. Syst. Evol. Microbiol.">
        <title>The Global Catalogue of Microorganisms (GCM) 10K type strain sequencing project: providing services to taxonomists for standard genome sequencing and annotation.</title>
        <authorList>
            <consortium name="The Broad Institute Genomics Platform"/>
            <consortium name="The Broad Institute Genome Sequencing Center for Infectious Disease"/>
            <person name="Wu L."/>
            <person name="Ma J."/>
        </authorList>
    </citation>
    <scope>NUCLEOTIDE SEQUENCE [LARGE SCALE GENOMIC DNA]</scope>
    <source>
        <strain evidence="3">KCTC 42911</strain>
    </source>
</reference>
<gene>
    <name evidence="2" type="ORF">ACFORG_20775</name>
</gene>
<evidence type="ECO:0000259" key="1">
    <source>
        <dbReference type="Pfam" id="PF13452"/>
    </source>
</evidence>
<name>A0ABV7TP06_9RHOB</name>
<dbReference type="SUPFAM" id="SSF54637">
    <property type="entry name" value="Thioesterase/thiol ester dehydrase-isomerase"/>
    <property type="match status" value="2"/>
</dbReference>
<dbReference type="InterPro" id="IPR029069">
    <property type="entry name" value="HotDog_dom_sf"/>
</dbReference>
<proteinExistence type="predicted"/>
<dbReference type="PANTHER" id="PTHR28152">
    <property type="entry name" value="HYDROXYACYL-THIOESTER DEHYDRATASE TYPE 2, MITOCHONDRIAL"/>
    <property type="match status" value="1"/>
</dbReference>
<dbReference type="Gene3D" id="3.10.129.10">
    <property type="entry name" value="Hotdog Thioesterase"/>
    <property type="match status" value="1"/>
</dbReference>
<keyword evidence="3" id="KW-1185">Reference proteome</keyword>
<sequence length="277" mass="30955">MDQLNIQAWQGRVDDQRGGVSEPQAQRIASVLADPGTRLPGDVLPLLWHWCAFPNAASMEELGRDGHPMVGDFLPPVRLERRMWAGGALRFHAPLRVGERMTRQSTVRKVEEKDGPMVLVTVDHVIRGERGIAIEERQDIVYLPIPDSYTPPRKREMPASPDFASKMAMTETLLFRYSAITFNAHRIHYDLAYAREVEHYPGLVVHGPLQATLLMQAATQYRGRPPCEFHFRAVHPMFAGEPLDIAATDDIDGSLMLCTGQGGHQGMQATAIWQGTV</sequence>
<evidence type="ECO:0000313" key="3">
    <source>
        <dbReference type="Proteomes" id="UP001595629"/>
    </source>
</evidence>
<feature type="domain" description="FAS1-like dehydratase" evidence="1">
    <location>
        <begin position="64"/>
        <end position="134"/>
    </location>
</feature>
<protein>
    <submittedName>
        <fullName evidence="2">MaoC family dehydratase N-terminal domain-containing protein</fullName>
    </submittedName>
</protein>
<dbReference type="PANTHER" id="PTHR28152:SF1">
    <property type="entry name" value="HYDROXYACYL-THIOESTER DEHYDRATASE TYPE 2, MITOCHONDRIAL"/>
    <property type="match status" value="1"/>
</dbReference>
<dbReference type="EMBL" id="JBHRXI010000048">
    <property type="protein sequence ID" value="MFC3616183.1"/>
    <property type="molecule type" value="Genomic_DNA"/>
</dbReference>
<dbReference type="Pfam" id="PF13452">
    <property type="entry name" value="FAS1_DH_region"/>
    <property type="match status" value="1"/>
</dbReference>
<dbReference type="RefSeq" id="WP_386737489.1">
    <property type="nucleotide sequence ID" value="NZ_JBHRXI010000048.1"/>
</dbReference>
<dbReference type="Proteomes" id="UP001595629">
    <property type="component" value="Unassembled WGS sequence"/>
</dbReference>